<organism evidence="2">
    <name type="scientific">Lepeophtheirus salmonis</name>
    <name type="common">Salmon louse</name>
    <name type="synonym">Caligus salmonis</name>
    <dbReference type="NCBI Taxonomy" id="72036"/>
    <lineage>
        <taxon>Eukaryota</taxon>
        <taxon>Metazoa</taxon>
        <taxon>Ecdysozoa</taxon>
        <taxon>Arthropoda</taxon>
        <taxon>Crustacea</taxon>
        <taxon>Multicrustacea</taxon>
        <taxon>Hexanauplia</taxon>
        <taxon>Copepoda</taxon>
        <taxon>Siphonostomatoida</taxon>
        <taxon>Caligidae</taxon>
        <taxon>Lepeophtheirus</taxon>
    </lineage>
</organism>
<sequence>MSPIVHTLNKPNFVTLIPSGVVFFLVFCFSLNNL</sequence>
<proteinExistence type="predicted"/>
<evidence type="ECO:0000256" key="1">
    <source>
        <dbReference type="SAM" id="Phobius"/>
    </source>
</evidence>
<accession>A0A0K2V4C6</accession>
<dbReference type="EMBL" id="HACA01027460">
    <property type="protein sequence ID" value="CDW44821.1"/>
    <property type="molecule type" value="Transcribed_RNA"/>
</dbReference>
<keyword evidence="1" id="KW-0812">Transmembrane</keyword>
<name>A0A0K2V4C6_LEPSM</name>
<keyword evidence="1" id="KW-0472">Membrane</keyword>
<dbReference type="AlphaFoldDB" id="A0A0K2V4C6"/>
<protein>
    <submittedName>
        <fullName evidence="2">Uncharacterized protein</fullName>
    </submittedName>
</protein>
<evidence type="ECO:0000313" key="2">
    <source>
        <dbReference type="EMBL" id="CDW44821.1"/>
    </source>
</evidence>
<feature type="transmembrane region" description="Helical" evidence="1">
    <location>
        <begin position="12"/>
        <end position="31"/>
    </location>
</feature>
<reference evidence="2" key="1">
    <citation type="submission" date="2014-05" db="EMBL/GenBank/DDBJ databases">
        <authorList>
            <person name="Chronopoulou M."/>
        </authorList>
    </citation>
    <scope>NUCLEOTIDE SEQUENCE</scope>
    <source>
        <tissue evidence="2">Whole organism</tissue>
    </source>
</reference>
<keyword evidence="1" id="KW-1133">Transmembrane helix</keyword>